<dbReference type="CDD" id="cd00570">
    <property type="entry name" value="GST_N_family"/>
    <property type="match status" value="1"/>
</dbReference>
<dbReference type="Pfam" id="PF14497">
    <property type="entry name" value="GST_C_3"/>
    <property type="match status" value="1"/>
</dbReference>
<dbReference type="PROSITE" id="PS50405">
    <property type="entry name" value="GST_CTER"/>
    <property type="match status" value="1"/>
</dbReference>
<feature type="domain" description="GST N-terminal" evidence="1">
    <location>
        <begin position="4"/>
        <end position="90"/>
    </location>
</feature>
<accession>F4QL16</accession>
<dbReference type="Proteomes" id="UP000006512">
    <property type="component" value="Unassembled WGS sequence"/>
</dbReference>
<dbReference type="InterPro" id="IPR004045">
    <property type="entry name" value="Glutathione_S-Trfase_N"/>
</dbReference>
<keyword evidence="4" id="KW-1185">Reference proteome</keyword>
<sequence>MISYSRQLYHFAFDPHSRIARLGLGEKKLAFEDVPVKYWQPDDTILRMNPSGLLPILIETPTGDTGGKTRRLCESRAVLEHLEEAYPEIRLWPEDLNERGEARRLVGWFERKFDYEVNALLLHEKMEKRLMGGGAPDIAAMRAGRDALKDHLRYFESLLLHRNWLAGQVMSYADFACAAQLSILDYFDEINWSRYPSLKTWYMAIKSRPAFRPLLNDKLPGMAPSAHYQELDF</sequence>
<dbReference type="PANTHER" id="PTHR44051:SF8">
    <property type="entry name" value="GLUTATHIONE S-TRANSFERASE GSTA"/>
    <property type="match status" value="1"/>
</dbReference>
<evidence type="ECO:0000313" key="4">
    <source>
        <dbReference type="Proteomes" id="UP000006512"/>
    </source>
</evidence>
<gene>
    <name evidence="3" type="ORF">ABI_06730</name>
</gene>
<dbReference type="InterPro" id="IPR036249">
    <property type="entry name" value="Thioredoxin-like_sf"/>
</dbReference>
<dbReference type="Gene3D" id="1.20.1050.10">
    <property type="match status" value="1"/>
</dbReference>
<keyword evidence="3" id="KW-0808">Transferase</keyword>
<reference evidence="4" key="1">
    <citation type="submission" date="2011-03" db="EMBL/GenBank/DDBJ databases">
        <title>Draft genome sequence of Brevundimonas diminuta.</title>
        <authorList>
            <person name="Brown P.J.B."/>
            <person name="Buechlein A."/>
            <person name="Hemmerich C."/>
            <person name="Brun Y.V."/>
        </authorList>
    </citation>
    <scope>NUCLEOTIDE SEQUENCE [LARGE SCALE GENOMIC DNA]</scope>
    <source>
        <strain evidence="4">C19</strain>
    </source>
</reference>
<protein>
    <submittedName>
        <fullName evidence="3">Glutathione S-transferase, C-terminal domain protein</fullName>
    </submittedName>
</protein>
<name>F4QL16_9CAUL</name>
<dbReference type="InterPro" id="IPR010987">
    <property type="entry name" value="Glutathione-S-Trfase_C-like"/>
</dbReference>
<dbReference type="SFLD" id="SFLDG00358">
    <property type="entry name" value="Main_(cytGST)"/>
    <property type="match status" value="1"/>
</dbReference>
<dbReference type="RefSeq" id="WP_006271414.1">
    <property type="nucleotide sequence ID" value="NZ_GL883077.1"/>
</dbReference>
<evidence type="ECO:0000259" key="2">
    <source>
        <dbReference type="PROSITE" id="PS50405"/>
    </source>
</evidence>
<evidence type="ECO:0000313" key="3">
    <source>
        <dbReference type="EMBL" id="EGF92239.1"/>
    </source>
</evidence>
<dbReference type="EMBL" id="GL883077">
    <property type="protein sequence ID" value="EGF92239.1"/>
    <property type="molecule type" value="Genomic_DNA"/>
</dbReference>
<proteinExistence type="predicted"/>
<dbReference type="STRING" id="715226.ABI_06730"/>
<dbReference type="Pfam" id="PF13417">
    <property type="entry name" value="GST_N_3"/>
    <property type="match status" value="1"/>
</dbReference>
<dbReference type="SUPFAM" id="SSF47616">
    <property type="entry name" value="GST C-terminal domain-like"/>
    <property type="match status" value="1"/>
</dbReference>
<feature type="domain" description="GST C-terminal" evidence="2">
    <location>
        <begin position="95"/>
        <end position="224"/>
    </location>
</feature>
<organism evidence="3 4">
    <name type="scientific">Asticcacaulis biprosthecium C19</name>
    <dbReference type="NCBI Taxonomy" id="715226"/>
    <lineage>
        <taxon>Bacteria</taxon>
        <taxon>Pseudomonadati</taxon>
        <taxon>Pseudomonadota</taxon>
        <taxon>Alphaproteobacteria</taxon>
        <taxon>Caulobacterales</taxon>
        <taxon>Caulobacteraceae</taxon>
        <taxon>Asticcacaulis</taxon>
    </lineage>
</organism>
<dbReference type="PANTHER" id="PTHR44051">
    <property type="entry name" value="GLUTATHIONE S-TRANSFERASE-RELATED"/>
    <property type="match status" value="1"/>
</dbReference>
<dbReference type="InterPro" id="IPR036282">
    <property type="entry name" value="Glutathione-S-Trfase_C_sf"/>
</dbReference>
<dbReference type="Gene3D" id="3.40.30.10">
    <property type="entry name" value="Glutaredoxin"/>
    <property type="match status" value="1"/>
</dbReference>
<dbReference type="InterPro" id="IPR040079">
    <property type="entry name" value="Glutathione_S-Trfase"/>
</dbReference>
<dbReference type="GO" id="GO:0016740">
    <property type="term" value="F:transferase activity"/>
    <property type="evidence" value="ECO:0007669"/>
    <property type="project" value="UniProtKB-KW"/>
</dbReference>
<dbReference type="AlphaFoldDB" id="F4QL16"/>
<dbReference type="InterPro" id="IPR004046">
    <property type="entry name" value="GST_C"/>
</dbReference>
<evidence type="ECO:0000259" key="1">
    <source>
        <dbReference type="PROSITE" id="PS50404"/>
    </source>
</evidence>
<dbReference type="SUPFAM" id="SSF52833">
    <property type="entry name" value="Thioredoxin-like"/>
    <property type="match status" value="1"/>
</dbReference>
<dbReference type="PROSITE" id="PS50404">
    <property type="entry name" value="GST_NTER"/>
    <property type="match status" value="1"/>
</dbReference>
<dbReference type="CDD" id="cd00299">
    <property type="entry name" value="GST_C_family"/>
    <property type="match status" value="1"/>
</dbReference>
<dbReference type="SFLD" id="SFLDS00019">
    <property type="entry name" value="Glutathione_Transferase_(cytos"/>
    <property type="match status" value="1"/>
</dbReference>
<dbReference type="eggNOG" id="COG0625">
    <property type="taxonomic scope" value="Bacteria"/>
</dbReference>
<dbReference type="HOGENOM" id="CLU_011226_5_3_5"/>